<accession>A0A0E0A8B3</accession>
<reference evidence="1" key="1">
    <citation type="submission" date="2015-04" db="UniProtKB">
        <authorList>
            <consortium name="EnsemblPlants"/>
        </authorList>
    </citation>
    <scope>IDENTIFICATION</scope>
</reference>
<dbReference type="Proteomes" id="UP000026961">
    <property type="component" value="Chromosome 6"/>
</dbReference>
<dbReference type="AlphaFoldDB" id="A0A0E0A8B3"/>
<sequence length="128" mass="13649">MAHPCDSRSCCQRRREAGARGAASGTVREARSVAVTFRHGVRYKVIGGSGAKAELAAVGDRCGRSARSMALKALSHRLGPTAVCGQRGEWVAMWQHAGGWPVGGCRCSFAHVPTEDGRWWSIEAIAVD</sequence>
<proteinExistence type="predicted"/>
<dbReference type="Gramene" id="OGLUM06G12230.1">
    <property type="protein sequence ID" value="OGLUM06G12230.1"/>
    <property type="gene ID" value="OGLUM06G12230"/>
</dbReference>
<organism evidence="1">
    <name type="scientific">Oryza glumipatula</name>
    <dbReference type="NCBI Taxonomy" id="40148"/>
    <lineage>
        <taxon>Eukaryota</taxon>
        <taxon>Viridiplantae</taxon>
        <taxon>Streptophyta</taxon>
        <taxon>Embryophyta</taxon>
        <taxon>Tracheophyta</taxon>
        <taxon>Spermatophyta</taxon>
        <taxon>Magnoliopsida</taxon>
        <taxon>Liliopsida</taxon>
        <taxon>Poales</taxon>
        <taxon>Poaceae</taxon>
        <taxon>BOP clade</taxon>
        <taxon>Oryzoideae</taxon>
        <taxon>Oryzeae</taxon>
        <taxon>Oryzinae</taxon>
        <taxon>Oryza</taxon>
    </lineage>
</organism>
<protein>
    <submittedName>
        <fullName evidence="1">Uncharacterized protein</fullName>
    </submittedName>
</protein>
<dbReference type="EnsemblPlants" id="OGLUM06G12230.1">
    <property type="protein sequence ID" value="OGLUM06G12230.1"/>
    <property type="gene ID" value="OGLUM06G12230"/>
</dbReference>
<keyword evidence="2" id="KW-1185">Reference proteome</keyword>
<evidence type="ECO:0000313" key="1">
    <source>
        <dbReference type="EnsemblPlants" id="OGLUM06G12230.1"/>
    </source>
</evidence>
<name>A0A0E0A8B3_9ORYZ</name>
<reference evidence="1" key="2">
    <citation type="submission" date="2018-05" db="EMBL/GenBank/DDBJ databases">
        <title>OgluRS3 (Oryza glumaepatula Reference Sequence Version 3).</title>
        <authorList>
            <person name="Zhang J."/>
            <person name="Kudrna D."/>
            <person name="Lee S."/>
            <person name="Talag J."/>
            <person name="Welchert J."/>
            <person name="Wing R.A."/>
        </authorList>
    </citation>
    <scope>NUCLEOTIDE SEQUENCE [LARGE SCALE GENOMIC DNA]</scope>
</reference>
<dbReference type="HOGENOM" id="CLU_2007420_0_0_1"/>
<evidence type="ECO:0000313" key="2">
    <source>
        <dbReference type="Proteomes" id="UP000026961"/>
    </source>
</evidence>